<dbReference type="Proteomes" id="UP000029095">
    <property type="component" value="Unassembled WGS sequence"/>
</dbReference>
<accession>A0A086MR40</accession>
<name>A0A086MR40_9ACTN</name>
<evidence type="ECO:0000313" key="1">
    <source>
        <dbReference type="EMBL" id="KFG71358.1"/>
    </source>
</evidence>
<dbReference type="EMBL" id="JNFQ01000007">
    <property type="protein sequence ID" value="KFG71358.1"/>
    <property type="molecule type" value="Genomic_DNA"/>
</dbReference>
<comment type="caution">
    <text evidence="1">The sequence shown here is derived from an EMBL/GenBank/DDBJ whole genome shotgun (WGS) entry which is preliminary data.</text>
</comment>
<evidence type="ECO:0000313" key="2">
    <source>
        <dbReference type="Proteomes" id="UP000029095"/>
    </source>
</evidence>
<organism evidence="1 2">
    <name type="scientific">Streptomyces mutabilis</name>
    <dbReference type="NCBI Taxonomy" id="67332"/>
    <lineage>
        <taxon>Bacteria</taxon>
        <taxon>Bacillati</taxon>
        <taxon>Actinomycetota</taxon>
        <taxon>Actinomycetes</taxon>
        <taxon>Kitasatosporales</taxon>
        <taxon>Streptomycetaceae</taxon>
        <taxon>Streptomyces</taxon>
    </lineage>
</organism>
<proteinExistence type="predicted"/>
<protein>
    <submittedName>
        <fullName evidence="1">Uncharacterized protein</fullName>
    </submittedName>
</protein>
<dbReference type="AlphaFoldDB" id="A0A086MR40"/>
<dbReference type="HOGENOM" id="CLU_1785836_0_0_11"/>
<gene>
    <name evidence="1" type="ORF">FM21_34230</name>
</gene>
<keyword evidence="2" id="KW-1185">Reference proteome</keyword>
<sequence>MQAGTLEIMVTSAESAPARVLPALPDHDQEAGEIRWERWEPAIIASHIDPACPTCAFPGPLSTVFGATWYTPEPTMVRIQRSQPGQPSKWVRAQGKPYWCKTHYAVRCPQCDEMRVYRRDGWVEIYYRPPTTERAVPPTDDNVLF</sequence>
<dbReference type="STRING" id="1915400.FM21_34230"/>
<reference evidence="1 2" key="1">
    <citation type="submission" date="2014-05" db="EMBL/GenBank/DDBJ databases">
        <title>Complete genome sequence of the Streptomyces mutabilis TRM45540.</title>
        <authorList>
            <person name="Luo X."/>
            <person name="Zhang L."/>
        </authorList>
    </citation>
    <scope>NUCLEOTIDE SEQUENCE [LARGE SCALE GENOMIC DNA]</scope>
    <source>
        <strain evidence="1 2">TRM45540</strain>
    </source>
</reference>